<feature type="compositionally biased region" description="Pro residues" evidence="1">
    <location>
        <begin position="351"/>
        <end position="366"/>
    </location>
</feature>
<dbReference type="Gene3D" id="1.10.1000.11">
    <property type="entry name" value="Arf Nucleotide-binding Site Opener,domain 2"/>
    <property type="match status" value="1"/>
</dbReference>
<dbReference type="OrthoDB" id="2157641at2759"/>
<evidence type="ECO:0000313" key="3">
    <source>
        <dbReference type="EMBL" id="PLN77957.1"/>
    </source>
</evidence>
<feature type="compositionally biased region" description="Polar residues" evidence="1">
    <location>
        <begin position="1299"/>
        <end position="1311"/>
    </location>
</feature>
<dbReference type="EMBL" id="KZ559585">
    <property type="protein sequence ID" value="PLN77957.1"/>
    <property type="molecule type" value="Genomic_DNA"/>
</dbReference>
<feature type="compositionally biased region" description="Polar residues" evidence="1">
    <location>
        <begin position="704"/>
        <end position="714"/>
    </location>
</feature>
<sequence>MSHQPVALRSNSSPPRTPPSANAMPVKRAPHPRPSVRETFLDDFNHTDHTNSSNESGDERDPHDLSLSPKHAARTSIVDNMLLSLDQFATSNTSVLDDYRLFNSAFESENGHGRSSQDSMAPPRHRGHTFSSSLSSEADFHYDDAASRYGASQGRTRRSTSSSNYHSSLRRFGSARSPDTRSARGQFGDGRTPTAVVTASGRAPRKGSKGSATSNIDFGPSLSRRRAESADERRSASFDYGSRHPFVPFAEPRTEYHSLVYNYDDDDDDDDAAPTPSVPAGPRKHLASSHGEYAAATPTHQSSRTPVVSRRNSMKSSKTNPGRKPRPENIGTAIMKGRDQGPADLADPDLDLPPPIPGAFDPPAPSPTISFNKPTFPVPPPPEPAPAKERPGFFRRVFGSSKTPTPGPPVNPPSEASFSAGGDPKAVSAPGPEAKTWRQPPKASTTGAGPAREGAPQVVNKKPSFFRRRKKSVVESTPPPIVLPQDPGPRTTVDPPKLDRSPASSLREVMNPYLGEGRGTDSPEAGRTGPENLESKKSGGLVPQTQRESVQGPADARPRYSLYPVATSHGVYDTSFLAGNSSGDDDRSSDVDPVSAAEQNEERKAAAGRDPPALSNPRLTPQDLTGPSLSPVVESFSQKSISPVDGPERRHSLFPGPGESDASKSPGDSIPYGDIHNNTRPLSASVVGTGGGSSPGGAISEISKPSTAPNTQEVPSAGPPATATSEGAANGAGQPAADEPVDSIQGQARKLFDGQDEVVGNEPAAAWLGDPDRAATRKAYMDLFDFANLNILAALRSLCNRLVLKGETQQVDRVLDAFSVRWCQCNPNHGFKAADVVHTICYSLLLLNTDLHLADIEQKMTKNQFVRNTIPTVRRVAADATPDPSDSPLDESQPGRADEADPANSAGKPANAPAKLVNRLSRTDLSIKLAGDPDSDGGPLVSTPFYGSLRAWEQQVETVLRDFYTSIQKQRLPLFGAQPEGPRGSSNALLGPSSNSLRRSPSTVSKSGSDIYPRGRSADSRYGTARWSSKPRSRGRLYPPSTMGSSRTSLDDQSSLWSPSGSSTWSKYSLGKLTSASVDSFGSEYPRGDYQQSIGFANALSQAIIREDSAQSIASMDDPERTIPLLEDETLQLAGAPWAKEGSLTHKHHLDSVDKRAKDRNWGDCFAVIQQGWMRLFSFNTPPKSGRQKSRQRQPGGVVVGGGNWTENAEETWKFLLRQTIASALPPPGYSKSRPHVWALSLPTGAVHLFQAGTPEIVREFVSSANYWSARLSKEPLIGGVSNIEYGWSDAVINNALIDTNRSTPPSSSGARPSIQSSIRSSIDQQGGVRPRLPADRVHISDWAPPQQSMMASTLSEDDQLKALQAYVRKVEEELQRHNELRSAMVLAFSPRHPNGVKAMANWERKSAYLLREIVKFRTYIDSLQGAIDAKNKIYASREEPAEPLSA</sequence>
<evidence type="ECO:0000259" key="2">
    <source>
        <dbReference type="PROSITE" id="PS50190"/>
    </source>
</evidence>
<feature type="compositionally biased region" description="Polar residues" evidence="1">
    <location>
        <begin position="984"/>
        <end position="1008"/>
    </location>
</feature>
<dbReference type="Pfam" id="PF15410">
    <property type="entry name" value="PH_9"/>
    <property type="match status" value="1"/>
</dbReference>
<dbReference type="Pfam" id="PF01369">
    <property type="entry name" value="Sec7"/>
    <property type="match status" value="1"/>
</dbReference>
<feature type="region of interest" description="Disordered" evidence="1">
    <location>
        <begin position="876"/>
        <end position="917"/>
    </location>
</feature>
<dbReference type="PANTHER" id="PTHR10663:SF373">
    <property type="entry name" value="PH AND SEC7 DOMAIN-CONTAINING PROTEIN C11E3.11C"/>
    <property type="match status" value="1"/>
</dbReference>
<dbReference type="SUPFAM" id="SSF48425">
    <property type="entry name" value="Sec7 domain"/>
    <property type="match status" value="1"/>
</dbReference>
<feature type="region of interest" description="Disordered" evidence="1">
    <location>
        <begin position="108"/>
        <end position="135"/>
    </location>
</feature>
<feature type="region of interest" description="Disordered" evidence="1">
    <location>
        <begin position="975"/>
        <end position="1065"/>
    </location>
</feature>
<dbReference type="Proteomes" id="UP000235023">
    <property type="component" value="Unassembled WGS sequence"/>
</dbReference>
<feature type="region of interest" description="Disordered" evidence="1">
    <location>
        <begin position="1299"/>
        <end position="1331"/>
    </location>
</feature>
<feature type="compositionally biased region" description="Polar residues" evidence="1">
    <location>
        <begin position="1042"/>
        <end position="1053"/>
    </location>
</feature>
<dbReference type="InterPro" id="IPR011993">
    <property type="entry name" value="PH-like_dom_sf"/>
</dbReference>
<feature type="compositionally biased region" description="Acidic residues" evidence="1">
    <location>
        <begin position="263"/>
        <end position="272"/>
    </location>
</feature>
<feature type="compositionally biased region" description="Low complexity" evidence="1">
    <location>
        <begin position="1314"/>
        <end position="1326"/>
    </location>
</feature>
<dbReference type="InterPro" id="IPR023394">
    <property type="entry name" value="Sec7_C_sf"/>
</dbReference>
<proteinExistence type="predicted"/>
<feature type="region of interest" description="Disordered" evidence="1">
    <location>
        <begin position="261"/>
        <end position="740"/>
    </location>
</feature>
<feature type="region of interest" description="Disordered" evidence="1">
    <location>
        <begin position="148"/>
        <end position="248"/>
    </location>
</feature>
<evidence type="ECO:0000313" key="4">
    <source>
        <dbReference type="Proteomes" id="UP000235023"/>
    </source>
</evidence>
<name>A0A2J5HLK8_9EURO</name>
<feature type="compositionally biased region" description="Basic and acidic residues" evidence="1">
    <location>
        <begin position="225"/>
        <end position="236"/>
    </location>
</feature>
<reference evidence="4" key="1">
    <citation type="submission" date="2017-12" db="EMBL/GenBank/DDBJ databases">
        <authorList>
            <consortium name="DOE Joint Genome Institute"/>
            <person name="Mondo S.J."/>
            <person name="Kjaerbolling I."/>
            <person name="Vesth T.C."/>
            <person name="Frisvad J.C."/>
            <person name="Nybo J.L."/>
            <person name="Theobald S."/>
            <person name="Kuo A."/>
            <person name="Bowyer P."/>
            <person name="Matsuda Y."/>
            <person name="Lyhne E.K."/>
            <person name="Kogle M.E."/>
            <person name="Clum A."/>
            <person name="Lipzen A."/>
            <person name="Salamov A."/>
            <person name="Ngan C.Y."/>
            <person name="Daum C."/>
            <person name="Chiniquy J."/>
            <person name="Barry K."/>
            <person name="LaButti K."/>
            <person name="Haridas S."/>
            <person name="Simmons B.A."/>
            <person name="Magnuson J.K."/>
            <person name="Mortensen U.H."/>
            <person name="Larsen T.O."/>
            <person name="Grigoriev I.V."/>
            <person name="Baker S.E."/>
            <person name="Andersen M.R."/>
            <person name="Nordberg H.P."/>
            <person name="Cantor M.N."/>
            <person name="Hua S.X."/>
        </authorList>
    </citation>
    <scope>NUCLEOTIDE SEQUENCE [LARGE SCALE GENOMIC DNA]</scope>
    <source>
        <strain evidence="4">IBT 19404</strain>
    </source>
</reference>
<feature type="compositionally biased region" description="Polar residues" evidence="1">
    <location>
        <begin position="298"/>
        <end position="320"/>
    </location>
</feature>
<feature type="compositionally biased region" description="Basic and acidic residues" evidence="1">
    <location>
        <begin position="35"/>
        <end position="49"/>
    </location>
</feature>
<feature type="compositionally biased region" description="Pro residues" evidence="1">
    <location>
        <begin position="376"/>
        <end position="385"/>
    </location>
</feature>
<gene>
    <name evidence="3" type="ORF">BDW42DRAFT_196181</name>
</gene>
<dbReference type="InterPro" id="IPR041681">
    <property type="entry name" value="PH_9"/>
</dbReference>
<dbReference type="InterPro" id="IPR000904">
    <property type="entry name" value="Sec7_dom"/>
</dbReference>
<dbReference type="SUPFAM" id="SSF50729">
    <property type="entry name" value="PH domain-like"/>
    <property type="match status" value="1"/>
</dbReference>
<feature type="compositionally biased region" description="Polar residues" evidence="1">
    <location>
        <begin position="617"/>
        <end position="628"/>
    </location>
</feature>
<organism evidence="3 4">
    <name type="scientific">Aspergillus taichungensis</name>
    <dbReference type="NCBI Taxonomy" id="482145"/>
    <lineage>
        <taxon>Eukaryota</taxon>
        <taxon>Fungi</taxon>
        <taxon>Dikarya</taxon>
        <taxon>Ascomycota</taxon>
        <taxon>Pezizomycotina</taxon>
        <taxon>Eurotiomycetes</taxon>
        <taxon>Eurotiomycetidae</taxon>
        <taxon>Eurotiales</taxon>
        <taxon>Aspergillaceae</taxon>
        <taxon>Aspergillus</taxon>
        <taxon>Aspergillus subgen. Circumdati</taxon>
    </lineage>
</organism>
<feature type="compositionally biased region" description="Low complexity" evidence="1">
    <location>
        <begin position="159"/>
        <end position="171"/>
    </location>
</feature>
<feature type="compositionally biased region" description="Low complexity" evidence="1">
    <location>
        <begin position="1054"/>
        <end position="1065"/>
    </location>
</feature>
<accession>A0A2J5HLK8</accession>
<protein>
    <recommendedName>
        <fullName evidence="2">SEC7 domain-containing protein</fullName>
    </recommendedName>
</protein>
<dbReference type="Gene3D" id="2.30.29.30">
    <property type="entry name" value="Pleckstrin-homology domain (PH domain)/Phosphotyrosine-binding domain (PTB)"/>
    <property type="match status" value="1"/>
</dbReference>
<dbReference type="PANTHER" id="PTHR10663">
    <property type="entry name" value="GUANYL-NUCLEOTIDE EXCHANGE FACTOR"/>
    <property type="match status" value="1"/>
</dbReference>
<feature type="region of interest" description="Disordered" evidence="1">
    <location>
        <begin position="1183"/>
        <end position="1203"/>
    </location>
</feature>
<feature type="domain" description="SEC7" evidence="2">
    <location>
        <begin position="715"/>
        <end position="890"/>
    </location>
</feature>
<dbReference type="PROSITE" id="PS50190">
    <property type="entry name" value="SEC7"/>
    <property type="match status" value="1"/>
</dbReference>
<dbReference type="GO" id="GO:0005085">
    <property type="term" value="F:guanyl-nucleotide exchange factor activity"/>
    <property type="evidence" value="ECO:0007669"/>
    <property type="project" value="InterPro"/>
</dbReference>
<feature type="region of interest" description="Disordered" evidence="1">
    <location>
        <begin position="1"/>
        <end position="67"/>
    </location>
</feature>
<keyword evidence="4" id="KW-1185">Reference proteome</keyword>
<dbReference type="InterPro" id="IPR035999">
    <property type="entry name" value="Sec7_dom_sf"/>
</dbReference>
<evidence type="ECO:0000256" key="1">
    <source>
        <dbReference type="SAM" id="MobiDB-lite"/>
    </source>
</evidence>
<dbReference type="GO" id="GO:0032012">
    <property type="term" value="P:regulation of ARF protein signal transduction"/>
    <property type="evidence" value="ECO:0007669"/>
    <property type="project" value="InterPro"/>
</dbReference>
<dbReference type="SMART" id="SM00222">
    <property type="entry name" value="Sec7"/>
    <property type="match status" value="1"/>
</dbReference>
<feature type="compositionally biased region" description="Low complexity" evidence="1">
    <location>
        <begin position="9"/>
        <end position="23"/>
    </location>
</feature>